<feature type="signal peptide" evidence="3">
    <location>
        <begin position="1"/>
        <end position="19"/>
    </location>
</feature>
<dbReference type="OrthoDB" id="9765065at2"/>
<sequence length="511" mass="55931">MRKVLPFIGCFVSVSGAFAQPLLPAEKPNIVIVYADDLGYGDIGVNGAQGVKTPNIDRLASAGVNFTDAHCSSATCTPSRYSLLTGSYAFRGQAAVLPGDAPLLIRPEQATLPRMLQASGYTTAVVGKWHLGLGNGKLDWNKEIKPGPREIGFDYSFLIPATGDRVPCVFVENQRVVGLDPTDSIRVNYRVKLDGYPTGTEHPELLKQAADPQHNNTIVNGLSRIGFMSGGEQALWKDEEFPFILTEKAKTFMEENQHKPFFLYLAFHDIHVPRAPNEQFVGTSSMGPRGDAIAQMDWCVGQVIEQLERLGLDEKTLVIFSSDNGPVLNDGYADQAVELLGDHQPSGPFRGGKYSILEAGTRMPTIVYWPGTVQAGTSSALLSQVDWYASLADLVGHQLQPGEAPDSQPLLQAWLGKTSAGRDVMLEEAYTYGLRQGSWKYIQARKGEAPRWIEQGKGIASGMANYPQLYNLEADTAEQNNLAESYPELVQQMQQTLEKILDERPAENPGK</sequence>
<dbReference type="Pfam" id="PF00884">
    <property type="entry name" value="Sulfatase"/>
    <property type="match status" value="1"/>
</dbReference>
<dbReference type="PROSITE" id="PS00523">
    <property type="entry name" value="SULFATASE_1"/>
    <property type="match status" value="1"/>
</dbReference>
<proteinExistence type="inferred from homology"/>
<feature type="domain" description="Sulfatase N-terminal" evidence="4">
    <location>
        <begin position="28"/>
        <end position="396"/>
    </location>
</feature>
<name>A0A2T5BXX8_9BACT</name>
<dbReference type="SUPFAM" id="SSF53649">
    <property type="entry name" value="Alkaline phosphatase-like"/>
    <property type="match status" value="1"/>
</dbReference>
<dbReference type="AlphaFoldDB" id="A0A2T5BXX8"/>
<evidence type="ECO:0000259" key="4">
    <source>
        <dbReference type="Pfam" id="PF00884"/>
    </source>
</evidence>
<dbReference type="CDD" id="cd16143">
    <property type="entry name" value="ARS_like"/>
    <property type="match status" value="1"/>
</dbReference>
<dbReference type="Proteomes" id="UP000243525">
    <property type="component" value="Unassembled WGS sequence"/>
</dbReference>
<evidence type="ECO:0000256" key="3">
    <source>
        <dbReference type="SAM" id="SignalP"/>
    </source>
</evidence>
<dbReference type="PANTHER" id="PTHR43751:SF6">
    <property type="entry name" value="N-ACETYLGALACTOSAMINE-6-O-SULFATASE"/>
    <property type="match status" value="1"/>
</dbReference>
<keyword evidence="6" id="KW-1185">Reference proteome</keyword>
<comment type="caution">
    <text evidence="5">The sequence shown here is derived from an EMBL/GenBank/DDBJ whole genome shotgun (WGS) entry which is preliminary data.</text>
</comment>
<dbReference type="GO" id="GO:0016787">
    <property type="term" value="F:hydrolase activity"/>
    <property type="evidence" value="ECO:0007669"/>
    <property type="project" value="UniProtKB-KW"/>
</dbReference>
<keyword evidence="2" id="KW-0378">Hydrolase</keyword>
<keyword evidence="3" id="KW-0732">Signal</keyword>
<accession>A0A2T5BXX8</accession>
<protein>
    <submittedName>
        <fullName evidence="5">Arylsulfatase A-like enzyme</fullName>
    </submittedName>
</protein>
<feature type="chain" id="PRO_5015637373" evidence="3">
    <location>
        <begin position="20"/>
        <end position="511"/>
    </location>
</feature>
<dbReference type="Gene3D" id="3.30.1120.10">
    <property type="match status" value="1"/>
</dbReference>
<reference evidence="5 6" key="1">
    <citation type="submission" date="2018-04" db="EMBL/GenBank/DDBJ databases">
        <title>Genomic Encyclopedia of Archaeal and Bacterial Type Strains, Phase II (KMG-II): from individual species to whole genera.</title>
        <authorList>
            <person name="Goeker M."/>
        </authorList>
    </citation>
    <scope>NUCLEOTIDE SEQUENCE [LARGE SCALE GENOMIC DNA]</scope>
    <source>
        <strain evidence="5 6">DSM 28823</strain>
    </source>
</reference>
<dbReference type="InterPro" id="IPR000917">
    <property type="entry name" value="Sulfatase_N"/>
</dbReference>
<comment type="similarity">
    <text evidence="1">Belongs to the sulfatase family.</text>
</comment>
<evidence type="ECO:0000313" key="6">
    <source>
        <dbReference type="Proteomes" id="UP000243525"/>
    </source>
</evidence>
<dbReference type="Gene3D" id="3.40.720.10">
    <property type="entry name" value="Alkaline Phosphatase, subunit A"/>
    <property type="match status" value="1"/>
</dbReference>
<organism evidence="5 6">
    <name type="scientific">Mangrovibacterium marinum</name>
    <dbReference type="NCBI Taxonomy" id="1639118"/>
    <lineage>
        <taxon>Bacteria</taxon>
        <taxon>Pseudomonadati</taxon>
        <taxon>Bacteroidota</taxon>
        <taxon>Bacteroidia</taxon>
        <taxon>Marinilabiliales</taxon>
        <taxon>Prolixibacteraceae</taxon>
        <taxon>Mangrovibacterium</taxon>
    </lineage>
</organism>
<dbReference type="RefSeq" id="WP_107823604.1">
    <property type="nucleotide sequence ID" value="NZ_OY782574.1"/>
</dbReference>
<gene>
    <name evidence="5" type="ORF">C8N47_12323</name>
</gene>
<dbReference type="EMBL" id="QAAD01000023">
    <property type="protein sequence ID" value="PTN06302.1"/>
    <property type="molecule type" value="Genomic_DNA"/>
</dbReference>
<dbReference type="InterPro" id="IPR017850">
    <property type="entry name" value="Alkaline_phosphatase_core_sf"/>
</dbReference>
<evidence type="ECO:0000256" key="2">
    <source>
        <dbReference type="ARBA" id="ARBA00022801"/>
    </source>
</evidence>
<dbReference type="InterPro" id="IPR052701">
    <property type="entry name" value="GAG_Ulvan_Degrading_Sulfatases"/>
</dbReference>
<dbReference type="PROSITE" id="PS00149">
    <property type="entry name" value="SULFATASE_2"/>
    <property type="match status" value="1"/>
</dbReference>
<evidence type="ECO:0000256" key="1">
    <source>
        <dbReference type="ARBA" id="ARBA00008779"/>
    </source>
</evidence>
<dbReference type="PANTHER" id="PTHR43751">
    <property type="entry name" value="SULFATASE"/>
    <property type="match status" value="1"/>
</dbReference>
<dbReference type="InterPro" id="IPR024607">
    <property type="entry name" value="Sulfatase_CS"/>
</dbReference>
<evidence type="ECO:0000313" key="5">
    <source>
        <dbReference type="EMBL" id="PTN06302.1"/>
    </source>
</evidence>